<evidence type="ECO:0000256" key="2">
    <source>
        <dbReference type="ARBA" id="ARBA00023125"/>
    </source>
</evidence>
<dbReference type="GO" id="GO:0003677">
    <property type="term" value="F:DNA binding"/>
    <property type="evidence" value="ECO:0007669"/>
    <property type="project" value="UniProtKB-KW"/>
</dbReference>
<feature type="region of interest" description="Disordered" evidence="4">
    <location>
        <begin position="1083"/>
        <end position="1103"/>
    </location>
</feature>
<dbReference type="InterPro" id="IPR001584">
    <property type="entry name" value="Integrase_cat-core"/>
</dbReference>
<dbReference type="Pfam" id="PF08284">
    <property type="entry name" value="RVP_2"/>
    <property type="match status" value="1"/>
</dbReference>
<evidence type="ECO:0000256" key="1">
    <source>
        <dbReference type="ARBA" id="ARBA00022670"/>
    </source>
</evidence>
<dbReference type="GO" id="GO:0003964">
    <property type="term" value="F:RNA-directed DNA polymerase activity"/>
    <property type="evidence" value="ECO:0007669"/>
    <property type="project" value="UniProtKB-KW"/>
</dbReference>
<keyword evidence="6" id="KW-0808">Transferase</keyword>
<dbReference type="GO" id="GO:0006508">
    <property type="term" value="P:proteolysis"/>
    <property type="evidence" value="ECO:0007669"/>
    <property type="project" value="UniProtKB-KW"/>
</dbReference>
<keyword evidence="3" id="KW-0175">Coiled coil</keyword>
<dbReference type="InterPro" id="IPR056924">
    <property type="entry name" value="SH3_Tf2-1"/>
</dbReference>
<keyword evidence="1" id="KW-0378">Hydrolase</keyword>
<dbReference type="InterPro" id="IPR036875">
    <property type="entry name" value="Znf_CCHC_sf"/>
</dbReference>
<organism evidence="6">
    <name type="scientific">Tanacetum cinerariifolium</name>
    <name type="common">Dalmatian daisy</name>
    <name type="synonym">Chrysanthemum cinerariifolium</name>
    <dbReference type="NCBI Taxonomy" id="118510"/>
    <lineage>
        <taxon>Eukaryota</taxon>
        <taxon>Viridiplantae</taxon>
        <taxon>Streptophyta</taxon>
        <taxon>Embryophyta</taxon>
        <taxon>Tracheophyta</taxon>
        <taxon>Spermatophyta</taxon>
        <taxon>Magnoliopsida</taxon>
        <taxon>eudicotyledons</taxon>
        <taxon>Gunneridae</taxon>
        <taxon>Pentapetalae</taxon>
        <taxon>asterids</taxon>
        <taxon>campanulids</taxon>
        <taxon>Asterales</taxon>
        <taxon>Asteraceae</taxon>
        <taxon>Asteroideae</taxon>
        <taxon>Anthemideae</taxon>
        <taxon>Anthemidinae</taxon>
        <taxon>Tanacetum</taxon>
    </lineage>
</organism>
<dbReference type="Gene3D" id="2.40.70.10">
    <property type="entry name" value="Acid Proteases"/>
    <property type="match status" value="1"/>
</dbReference>
<proteinExistence type="predicted"/>
<dbReference type="InterPro" id="IPR012337">
    <property type="entry name" value="RNaseH-like_sf"/>
</dbReference>
<dbReference type="EMBL" id="BKCJ010008306">
    <property type="protein sequence ID" value="GEU81552.1"/>
    <property type="molecule type" value="Genomic_DNA"/>
</dbReference>
<feature type="domain" description="Integrase catalytic" evidence="5">
    <location>
        <begin position="510"/>
        <end position="696"/>
    </location>
</feature>
<gene>
    <name evidence="6" type="ORF">Tci_053530</name>
</gene>
<dbReference type="SUPFAM" id="SSF53098">
    <property type="entry name" value="Ribonuclease H-like"/>
    <property type="match status" value="1"/>
</dbReference>
<name>A0A6L2N8W1_TANCI</name>
<feature type="compositionally biased region" description="Basic and acidic residues" evidence="4">
    <location>
        <begin position="149"/>
        <end position="172"/>
    </location>
</feature>
<keyword evidence="1" id="KW-0645">Protease</keyword>
<evidence type="ECO:0000256" key="3">
    <source>
        <dbReference type="SAM" id="Coils"/>
    </source>
</evidence>
<dbReference type="AlphaFoldDB" id="A0A6L2N8W1"/>
<dbReference type="CDD" id="cd00303">
    <property type="entry name" value="retropepsin_like"/>
    <property type="match status" value="1"/>
</dbReference>
<evidence type="ECO:0000259" key="5">
    <source>
        <dbReference type="PROSITE" id="PS50994"/>
    </source>
</evidence>
<dbReference type="InterPro" id="IPR036397">
    <property type="entry name" value="RNaseH_sf"/>
</dbReference>
<keyword evidence="2" id="KW-0238">DNA-binding</keyword>
<dbReference type="InterPro" id="IPR041577">
    <property type="entry name" value="RT_RNaseH_2"/>
</dbReference>
<protein>
    <submittedName>
        <fullName evidence="6">Reverse transcriptase domain-containing protein</fullName>
    </submittedName>
</protein>
<keyword evidence="6" id="KW-0548">Nucleotidyltransferase</keyword>
<dbReference type="Pfam" id="PF17919">
    <property type="entry name" value="RT_RNaseH_2"/>
    <property type="match status" value="1"/>
</dbReference>
<dbReference type="PROSITE" id="PS50994">
    <property type="entry name" value="INTEGRASE"/>
    <property type="match status" value="1"/>
</dbReference>
<dbReference type="GO" id="GO:0015074">
    <property type="term" value="P:DNA integration"/>
    <property type="evidence" value="ECO:0007669"/>
    <property type="project" value="InterPro"/>
</dbReference>
<evidence type="ECO:0000256" key="4">
    <source>
        <dbReference type="SAM" id="MobiDB-lite"/>
    </source>
</evidence>
<dbReference type="GO" id="GO:0008233">
    <property type="term" value="F:peptidase activity"/>
    <property type="evidence" value="ECO:0007669"/>
    <property type="project" value="UniProtKB-KW"/>
</dbReference>
<feature type="compositionally biased region" description="Polar residues" evidence="4">
    <location>
        <begin position="1"/>
        <end position="16"/>
    </location>
</feature>
<feature type="region of interest" description="Disordered" evidence="4">
    <location>
        <begin position="132"/>
        <end position="181"/>
    </location>
</feature>
<dbReference type="Gene3D" id="4.10.60.10">
    <property type="entry name" value="Zinc finger, CCHC-type"/>
    <property type="match status" value="1"/>
</dbReference>
<feature type="coiled-coil region" evidence="3">
    <location>
        <begin position="896"/>
        <end position="923"/>
    </location>
</feature>
<dbReference type="GO" id="GO:0008270">
    <property type="term" value="F:zinc ion binding"/>
    <property type="evidence" value="ECO:0007669"/>
    <property type="project" value="InterPro"/>
</dbReference>
<dbReference type="Gene3D" id="3.30.420.10">
    <property type="entry name" value="Ribonuclease H-like superfamily/Ribonuclease H"/>
    <property type="match status" value="1"/>
</dbReference>
<dbReference type="PANTHER" id="PTHR34072">
    <property type="entry name" value="ENZYMATIC POLYPROTEIN-RELATED"/>
    <property type="match status" value="1"/>
</dbReference>
<sequence>MPPRMTTQSAGRSTAAPQGEGTGGRVGRGARITRETVRRNNETIGELDGEGNDQGVEANGGVDEVPDFSTIIAQQLASHDAYTDRFHKFTRLVPHLVPPENKRIERYIYGLALQIHKMVAATMPTTIQKVMQKDGTLPNEAIRNGSLKKNTEKGGNDREPSRYRNVKDDNKRSRTGNAYATTANPVRREYMGMTPKCTNYNLHHLPESPCQACFSCNRLGHLAKDYRVVARMVNPMNARNPIVARRACFECGGTDHLKATCPRLNQAQRLGGGCPNQVVAIDEGQGHGNNGIESSNLGFSYKIEIASGQLVEINKVIRGCKLEIEGHTFSIDLIPLVSGCFDVIVGMDWLSKQKTKIMFYERVVRIPLRNGKTVKVIGLVLELLKKEKPYAKFSKCEFWLQELQFLKHVINGDGIYVDPSKIEEKTFDWGEEQEKAFQTLKDMFNARVLALPDGPEDFVVYCDASSLGLGCVLIQRGKRYWIELFSDHDCEICYHHGKANIVVDALSRKERFKPKRIRSMNMTLQSSIKDQILAAQKEAPDKSKWERLAMNLVDRLTKSAHFLPIHEDYKMDRLARLYLNEIVARHGVPISFISDRNSRFTSRFWQTIEEALGTKLDMRTAYHPQTDDQKVREAQLIRPKLVQETTKKISQIKDRLKAARDRQNSYADKRRKPLEFSVGDHVMLKVSPWKGMVHFGKKGKLEPRFGKPFEIIERINPVAYRLRLSEELNFHLNNYRVDGGESIWGVTGLMVSLTFLPDGCLNDEVSSLSAKYMNNEVLTINAEPITAVTPSRFTKNIGDSNDAPIKKDELELADLFPTNSRVPSDRDIDEFPFAKELKESIDCHWVVAYVTLPIWKQQLKEIGASRQTSNEYNRLFFKEKRWLNYEQTLSVLSLKVKGLESKRERLKSSKTQLLQEIDGLRQDKVDVVSKVVPHVAMKLICSNKMGLLVARLVKAAMFYDICADFKEVTALKEPFDLEKMPGYHSSSKRNLTKESQTMFLACRLHLRMLSLLRKALPMLVPFSLQLCFACNVKSKYVGFYNGSYLPSLFENTKTRLKGVSPLLDFGVLLCAHNTCSNSSIHPRYGYSSKRTKQRKKGQNQARE</sequence>
<accession>A0A6L2N8W1</accession>
<dbReference type="Pfam" id="PF24626">
    <property type="entry name" value="SH3_Tf2-1"/>
    <property type="match status" value="1"/>
</dbReference>
<comment type="caution">
    <text evidence="6">The sequence shown here is derived from an EMBL/GenBank/DDBJ whole genome shotgun (WGS) entry which is preliminary data.</text>
</comment>
<dbReference type="SUPFAM" id="SSF56672">
    <property type="entry name" value="DNA/RNA polymerases"/>
    <property type="match status" value="1"/>
</dbReference>
<dbReference type="PANTHER" id="PTHR34072:SF52">
    <property type="entry name" value="RIBONUCLEASE H"/>
    <property type="match status" value="1"/>
</dbReference>
<dbReference type="SMART" id="SM00343">
    <property type="entry name" value="ZnF_C2HC"/>
    <property type="match status" value="2"/>
</dbReference>
<evidence type="ECO:0000313" key="6">
    <source>
        <dbReference type="EMBL" id="GEU81552.1"/>
    </source>
</evidence>
<dbReference type="InterPro" id="IPR043502">
    <property type="entry name" value="DNA/RNA_pol_sf"/>
</dbReference>
<dbReference type="SUPFAM" id="SSF57756">
    <property type="entry name" value="Retrovirus zinc finger-like domains"/>
    <property type="match status" value="1"/>
</dbReference>
<keyword evidence="6" id="KW-0695">RNA-directed DNA polymerase</keyword>
<feature type="region of interest" description="Disordered" evidence="4">
    <location>
        <begin position="1"/>
        <end position="37"/>
    </location>
</feature>
<reference evidence="6" key="1">
    <citation type="journal article" date="2019" name="Sci. Rep.">
        <title>Draft genome of Tanacetum cinerariifolium, the natural source of mosquito coil.</title>
        <authorList>
            <person name="Yamashiro T."/>
            <person name="Shiraishi A."/>
            <person name="Satake H."/>
            <person name="Nakayama K."/>
        </authorList>
    </citation>
    <scope>NUCLEOTIDE SEQUENCE</scope>
</reference>
<dbReference type="InterPro" id="IPR001878">
    <property type="entry name" value="Znf_CCHC"/>
</dbReference>
<dbReference type="InterPro" id="IPR021109">
    <property type="entry name" value="Peptidase_aspartic_dom_sf"/>
</dbReference>